<feature type="domain" description="Nuclear respiratory factor 1 NLS/DNA-binding dimerisation" evidence="2">
    <location>
        <begin position="24"/>
        <end position="123"/>
    </location>
</feature>
<accession>A0A1B6L948</accession>
<evidence type="ECO:0000256" key="1">
    <source>
        <dbReference type="SAM" id="MobiDB-lite"/>
    </source>
</evidence>
<evidence type="ECO:0000313" key="3">
    <source>
        <dbReference type="EMBL" id="JAT20229.1"/>
    </source>
</evidence>
<gene>
    <name evidence="3" type="ORF">g.39407</name>
</gene>
<dbReference type="Pfam" id="PF10491">
    <property type="entry name" value="Nrf1_DNA-bind"/>
    <property type="match status" value="1"/>
</dbReference>
<dbReference type="AlphaFoldDB" id="A0A1B6L948"/>
<protein>
    <recommendedName>
        <fullName evidence="2">Nuclear respiratory factor 1 NLS/DNA-binding dimerisation domain-containing protein</fullName>
    </recommendedName>
</protein>
<dbReference type="InterPro" id="IPR019525">
    <property type="entry name" value="Nrf1_NLS/DNA-bd_dimer"/>
</dbReference>
<feature type="region of interest" description="Disordered" evidence="1">
    <location>
        <begin position="530"/>
        <end position="576"/>
    </location>
</feature>
<feature type="region of interest" description="Disordered" evidence="1">
    <location>
        <begin position="233"/>
        <end position="283"/>
    </location>
</feature>
<name>A0A1B6L948_9HEMI</name>
<evidence type="ECO:0000259" key="2">
    <source>
        <dbReference type="Pfam" id="PF10491"/>
    </source>
</evidence>
<feature type="compositionally biased region" description="Polar residues" evidence="1">
    <location>
        <begin position="530"/>
        <end position="541"/>
    </location>
</feature>
<reference evidence="3" key="1">
    <citation type="submission" date="2015-11" db="EMBL/GenBank/DDBJ databases">
        <title>De novo transcriptome assembly of four potential Pierce s Disease insect vectors from Arizona vineyards.</title>
        <authorList>
            <person name="Tassone E.E."/>
        </authorList>
    </citation>
    <scope>NUCLEOTIDE SEQUENCE</scope>
</reference>
<sequence>MDPGASTSKGTGTEIEKKDEPGICITSNLPLVFVKGQPRAIEELTLAELEKFALFVIFCATGADLRKRMKQLNEKPKPDWWPKKLEYRFPLFQQGVNVVEKQKMLRYLINNCYTYHNGEILLKFSSDLAEVPITNLRYESNKTDKTVYIYNTETGKMVVKIGKLNMHYDGQKSQRRYRALNDSSLTPSKNKVHFVDLTFSSSKKYLKQLFPRVAPKVEDSWLDMSRPPPLTYYPMMGNIQSSSTENAQDSYNNNEDSGPSESSRKRRSTPALETEGPAVKRCSSRFQDSPVVISSDSEDESQDHFLSKFELRPKHLGELKTVKKPCKQKMARKKRLASCFTILSITSRRGQELLVNNKHSFNVESCLSRIERFCNTDELQDGGRGDANQVCTRASLQFSALLKQETYENIEKPQLNPNNGTEQNGPVDWVHMYRWPLRSRGARIAHKGPSIKPCSVALTLLSEENILFWTKRKRSVSTMTPTGWSMSKTSLCSCQRIPLIVLDDDDIHNKFKHKSSSMHCTCIRSKTQLTPPSQIKKSSLEMTPVHPDSESFSTARHRSQSESLSHSSRSVASNVYRSGPGLTRSVSHSFSRYKEGHGVISYSGRALHRVEPSLDFKRVLLRRPLAVVPSSPVVVDKEAPDICRVSSCVSQGSVYTSSMKINFCRSILDAIKWYTKNDTILESVDILQGRIVEEDTVTFGFDRSQENIKPLTELTLPRLKTQLDYFKRSSNTTERDHCFKKSSTSTSRLVTRRGERLHANREPCALCFQGRDNFCAYEFIRQAKLMGISLQKRQKQLQLMFFNFIQAENQEL</sequence>
<proteinExistence type="predicted"/>
<feature type="compositionally biased region" description="Polar residues" evidence="1">
    <location>
        <begin position="238"/>
        <end position="261"/>
    </location>
</feature>
<feature type="compositionally biased region" description="Low complexity" evidence="1">
    <location>
        <begin position="561"/>
        <end position="573"/>
    </location>
</feature>
<dbReference type="EMBL" id="GEBQ01019748">
    <property type="protein sequence ID" value="JAT20229.1"/>
    <property type="molecule type" value="Transcribed_RNA"/>
</dbReference>
<organism evidence="3">
    <name type="scientific">Graphocephala atropunctata</name>
    <dbReference type="NCBI Taxonomy" id="36148"/>
    <lineage>
        <taxon>Eukaryota</taxon>
        <taxon>Metazoa</taxon>
        <taxon>Ecdysozoa</taxon>
        <taxon>Arthropoda</taxon>
        <taxon>Hexapoda</taxon>
        <taxon>Insecta</taxon>
        <taxon>Pterygota</taxon>
        <taxon>Neoptera</taxon>
        <taxon>Paraneoptera</taxon>
        <taxon>Hemiptera</taxon>
        <taxon>Auchenorrhyncha</taxon>
        <taxon>Membracoidea</taxon>
        <taxon>Cicadellidae</taxon>
        <taxon>Cicadellinae</taxon>
        <taxon>Cicadellini</taxon>
        <taxon>Graphocephala</taxon>
    </lineage>
</organism>